<keyword evidence="6 7" id="KW-0472">Membrane</keyword>
<feature type="transmembrane region" description="Helical" evidence="7">
    <location>
        <begin position="276"/>
        <end position="300"/>
    </location>
</feature>
<dbReference type="SUPFAM" id="SSF161098">
    <property type="entry name" value="MetI-like"/>
    <property type="match status" value="1"/>
</dbReference>
<keyword evidence="10" id="KW-1185">Reference proteome</keyword>
<evidence type="ECO:0000256" key="1">
    <source>
        <dbReference type="ARBA" id="ARBA00004651"/>
    </source>
</evidence>
<dbReference type="CDD" id="cd06261">
    <property type="entry name" value="TM_PBP2"/>
    <property type="match status" value="1"/>
</dbReference>
<comment type="caution">
    <text evidence="9">The sequence shown here is derived from an EMBL/GenBank/DDBJ whole genome shotgun (WGS) entry which is preliminary data.</text>
</comment>
<dbReference type="eggNOG" id="COG0601">
    <property type="taxonomic scope" value="Bacteria"/>
</dbReference>
<dbReference type="RefSeq" id="WP_004573103.1">
    <property type="nucleotide sequence ID" value="NZ_AFGF01000032.1"/>
</dbReference>
<dbReference type="PANTHER" id="PTHR43163:SF6">
    <property type="entry name" value="DIPEPTIDE TRANSPORT SYSTEM PERMEASE PROTEIN DPPB-RELATED"/>
    <property type="match status" value="1"/>
</dbReference>
<dbReference type="STRING" id="1009370.ALO_04413"/>
<dbReference type="Proteomes" id="UP000003240">
    <property type="component" value="Unassembled WGS sequence"/>
</dbReference>
<evidence type="ECO:0000256" key="3">
    <source>
        <dbReference type="ARBA" id="ARBA00022475"/>
    </source>
</evidence>
<dbReference type="Pfam" id="PF19300">
    <property type="entry name" value="BPD_transp_1_N"/>
    <property type="match status" value="1"/>
</dbReference>
<dbReference type="NCBIfam" id="NF045469">
    <property type="entry name" value="Opp1B"/>
    <property type="match status" value="1"/>
</dbReference>
<dbReference type="InterPro" id="IPR035906">
    <property type="entry name" value="MetI-like_sf"/>
</dbReference>
<dbReference type="GO" id="GO:0055085">
    <property type="term" value="P:transmembrane transport"/>
    <property type="evidence" value="ECO:0007669"/>
    <property type="project" value="InterPro"/>
</dbReference>
<comment type="subcellular location">
    <subcellularLocation>
        <location evidence="1 7">Cell membrane</location>
        <topology evidence="1 7">Multi-pass membrane protein</topology>
    </subcellularLocation>
</comment>
<dbReference type="EMBL" id="AFGF01000032">
    <property type="protein sequence ID" value="EGO65116.1"/>
    <property type="molecule type" value="Genomic_DNA"/>
</dbReference>
<evidence type="ECO:0000256" key="4">
    <source>
        <dbReference type="ARBA" id="ARBA00022692"/>
    </source>
</evidence>
<protein>
    <submittedName>
        <fullName evidence="9">Binding-protein-dependent transport systems inner membrane component</fullName>
    </submittedName>
</protein>
<keyword evidence="5 7" id="KW-1133">Transmembrane helix</keyword>
<keyword evidence="2 7" id="KW-0813">Transport</keyword>
<dbReference type="InterPro" id="IPR000515">
    <property type="entry name" value="MetI-like"/>
</dbReference>
<dbReference type="GO" id="GO:0005886">
    <property type="term" value="C:plasma membrane"/>
    <property type="evidence" value="ECO:0007669"/>
    <property type="project" value="UniProtKB-SubCell"/>
</dbReference>
<dbReference type="PANTHER" id="PTHR43163">
    <property type="entry name" value="DIPEPTIDE TRANSPORT SYSTEM PERMEASE PROTEIN DPPB-RELATED"/>
    <property type="match status" value="1"/>
</dbReference>
<evidence type="ECO:0000256" key="2">
    <source>
        <dbReference type="ARBA" id="ARBA00022448"/>
    </source>
</evidence>
<sequence>MKDYIIKRILWMIPVLIGISFFSFILISLSPSDPAEVALRVNEITPTEENVAQMRQQLRLDKPFLTRYLEWMSHALHGDFGRSYVNDRLVADEFVRAIPPTLYLAGVSLLMILAVSVAAGVFCALHEGSAGDIVIRGLVFAGTALPAFWAGILLMWLLAVKIPILPTSGMRTPDAVIMPALTLSLGYISTYVRLIRNNMIQNGHSHFVLYGRVRGLKNSAITRRVFKNSLHSSLTALGMSIPKLIAGTVVIENIFAWPGVGRLCVTAIFNRDFPVIQAYVLIMAVLFVVCNLLVDIGIAVMDPRMKQEGD</sequence>
<dbReference type="InterPro" id="IPR045621">
    <property type="entry name" value="BPD_transp_1_N"/>
</dbReference>
<evidence type="ECO:0000256" key="5">
    <source>
        <dbReference type="ARBA" id="ARBA00022989"/>
    </source>
</evidence>
<evidence type="ECO:0000256" key="6">
    <source>
        <dbReference type="ARBA" id="ARBA00023136"/>
    </source>
</evidence>
<dbReference type="Pfam" id="PF00528">
    <property type="entry name" value="BPD_transp_1"/>
    <property type="match status" value="1"/>
</dbReference>
<organism evidence="9 10">
    <name type="scientific">Acetonema longum DSM 6540</name>
    <dbReference type="NCBI Taxonomy" id="1009370"/>
    <lineage>
        <taxon>Bacteria</taxon>
        <taxon>Bacillati</taxon>
        <taxon>Bacillota</taxon>
        <taxon>Negativicutes</taxon>
        <taxon>Acetonemataceae</taxon>
        <taxon>Acetonema</taxon>
    </lineage>
</organism>
<dbReference type="Gene3D" id="1.10.3720.10">
    <property type="entry name" value="MetI-like"/>
    <property type="match status" value="1"/>
</dbReference>
<dbReference type="AlphaFoldDB" id="F7NFQ3"/>
<comment type="similarity">
    <text evidence="7">Belongs to the binding-protein-dependent transport system permease family.</text>
</comment>
<evidence type="ECO:0000256" key="7">
    <source>
        <dbReference type="RuleBase" id="RU363032"/>
    </source>
</evidence>
<feature type="transmembrane region" description="Helical" evidence="7">
    <location>
        <begin position="176"/>
        <end position="195"/>
    </location>
</feature>
<reference evidence="9 10" key="1">
    <citation type="journal article" date="2011" name="EMBO J.">
        <title>Structural diversity of bacterial flagellar motors.</title>
        <authorList>
            <person name="Chen S."/>
            <person name="Beeby M."/>
            <person name="Murphy G.E."/>
            <person name="Leadbetter J.R."/>
            <person name="Hendrixson D.R."/>
            <person name="Briegel A."/>
            <person name="Li Z."/>
            <person name="Shi J."/>
            <person name="Tocheva E.I."/>
            <person name="Muller A."/>
            <person name="Dobro M.J."/>
            <person name="Jensen G.J."/>
        </authorList>
    </citation>
    <scope>NUCLEOTIDE SEQUENCE [LARGE SCALE GENOMIC DNA]</scope>
    <source>
        <strain evidence="9 10">DSM 6540</strain>
    </source>
</reference>
<keyword evidence="4 7" id="KW-0812">Transmembrane</keyword>
<gene>
    <name evidence="9" type="ORF">ALO_04413</name>
</gene>
<name>F7NFQ3_9FIRM</name>
<dbReference type="PROSITE" id="PS50928">
    <property type="entry name" value="ABC_TM1"/>
    <property type="match status" value="1"/>
</dbReference>
<keyword evidence="3" id="KW-1003">Cell membrane</keyword>
<feature type="domain" description="ABC transmembrane type-1" evidence="8">
    <location>
        <begin position="98"/>
        <end position="294"/>
    </location>
</feature>
<feature type="transmembrane region" description="Helical" evidence="7">
    <location>
        <begin position="137"/>
        <end position="164"/>
    </location>
</feature>
<evidence type="ECO:0000313" key="10">
    <source>
        <dbReference type="Proteomes" id="UP000003240"/>
    </source>
</evidence>
<dbReference type="OrthoDB" id="9773221at2"/>
<feature type="transmembrane region" description="Helical" evidence="7">
    <location>
        <begin position="9"/>
        <end position="29"/>
    </location>
</feature>
<accession>F7NFQ3</accession>
<evidence type="ECO:0000259" key="8">
    <source>
        <dbReference type="PROSITE" id="PS50928"/>
    </source>
</evidence>
<proteinExistence type="inferred from homology"/>
<dbReference type="InterPro" id="IPR050036">
    <property type="entry name" value="CntB"/>
</dbReference>
<feature type="transmembrane region" description="Helical" evidence="7">
    <location>
        <begin position="102"/>
        <end position="125"/>
    </location>
</feature>
<evidence type="ECO:0000313" key="9">
    <source>
        <dbReference type="EMBL" id="EGO65116.1"/>
    </source>
</evidence>